<dbReference type="RefSeq" id="WP_151122263.1">
    <property type="nucleotide sequence ID" value="NZ_CP088081.1"/>
</dbReference>
<feature type="transmembrane region" description="Helical" evidence="1">
    <location>
        <begin position="155"/>
        <end position="180"/>
    </location>
</feature>
<comment type="caution">
    <text evidence="2">The sequence shown here is derived from an EMBL/GenBank/DDBJ whole genome shotgun (WGS) entry which is preliminary data.</text>
</comment>
<evidence type="ECO:0000256" key="1">
    <source>
        <dbReference type="SAM" id="Phobius"/>
    </source>
</evidence>
<organism evidence="2 3">
    <name type="scientific">Ideonella dechloratans</name>
    <dbReference type="NCBI Taxonomy" id="36863"/>
    <lineage>
        <taxon>Bacteria</taxon>
        <taxon>Pseudomonadati</taxon>
        <taxon>Pseudomonadota</taxon>
        <taxon>Betaproteobacteria</taxon>
        <taxon>Burkholderiales</taxon>
        <taxon>Sphaerotilaceae</taxon>
        <taxon>Ideonella</taxon>
    </lineage>
</organism>
<evidence type="ECO:0008006" key="4">
    <source>
        <dbReference type="Google" id="ProtNLM"/>
    </source>
</evidence>
<protein>
    <recommendedName>
        <fullName evidence="4">DUF2189 domain-containing protein</fullName>
    </recommendedName>
</protein>
<feature type="transmembrane region" description="Helical" evidence="1">
    <location>
        <begin position="201"/>
        <end position="225"/>
    </location>
</feature>
<keyword evidence="1" id="KW-1133">Transmembrane helix</keyword>
<reference evidence="2 3" key="1">
    <citation type="submission" date="2019-09" db="EMBL/GenBank/DDBJ databases">
        <title>Draft genome sequences of 48 bacterial type strains from the CCUG.</title>
        <authorList>
            <person name="Tunovic T."/>
            <person name="Pineiro-Iglesias B."/>
            <person name="Unosson C."/>
            <person name="Inganas E."/>
            <person name="Ohlen M."/>
            <person name="Cardew S."/>
            <person name="Jensie-Markopoulos S."/>
            <person name="Salva-Serra F."/>
            <person name="Jaen-Luchoro D."/>
            <person name="Karlsson R."/>
            <person name="Svensson-Stadler L."/>
            <person name="Chun J."/>
            <person name="Moore E."/>
        </authorList>
    </citation>
    <scope>NUCLEOTIDE SEQUENCE [LARGE SCALE GENOMIC DNA]</scope>
    <source>
        <strain evidence="2 3">CCUG 30977</strain>
    </source>
</reference>
<evidence type="ECO:0000313" key="2">
    <source>
        <dbReference type="EMBL" id="KAB0584947.1"/>
    </source>
</evidence>
<gene>
    <name evidence="2" type="ORF">F7Q92_01970</name>
</gene>
<dbReference type="NCBIfam" id="NF041043">
    <property type="entry name" value="BPSS1780_fam"/>
    <property type="match status" value="1"/>
</dbReference>
<name>A0A643FHA5_IDEDE</name>
<feature type="transmembrane region" description="Helical" evidence="1">
    <location>
        <begin position="28"/>
        <end position="48"/>
    </location>
</feature>
<accession>A0A643FHA5</accession>
<proteinExistence type="predicted"/>
<dbReference type="AlphaFoldDB" id="A0A643FHA5"/>
<keyword evidence="1" id="KW-0472">Membrane</keyword>
<feature type="transmembrane region" description="Helical" evidence="1">
    <location>
        <begin position="231"/>
        <end position="255"/>
    </location>
</feature>
<dbReference type="Proteomes" id="UP000430120">
    <property type="component" value="Unassembled WGS sequence"/>
</dbReference>
<keyword evidence="3" id="KW-1185">Reference proteome</keyword>
<sequence>MALILKTVPASQGLVWVRQGLREFVRHPLSYTALFMAFMLLGAIVSLLPGFGEVLVLAGIPLLTLAYMMATAASLRGVRPSLSVFVAPWRHLPVERRRGLLTLALGYAFLTLILLMACNLFDHGGVDDLMQGVSRNADPDELQRLADAPGVMAGMLARVTVTLLLSMPFWHAPALVCWVGQSPAQAMFSSVLALWRCRAAMLVYGLGWMGLMMFTGVVLSLLMVLLGGTSLMGLLSMPLALALTSAYYVSLFFTFRDSFGQAE</sequence>
<dbReference type="EMBL" id="VZPB01000003">
    <property type="protein sequence ID" value="KAB0584947.1"/>
    <property type="molecule type" value="Genomic_DNA"/>
</dbReference>
<keyword evidence="1" id="KW-0812">Transmembrane</keyword>
<evidence type="ECO:0000313" key="3">
    <source>
        <dbReference type="Proteomes" id="UP000430120"/>
    </source>
</evidence>
<dbReference type="InterPro" id="IPR047798">
    <property type="entry name" value="BPSS1780-like"/>
</dbReference>
<feature type="transmembrane region" description="Helical" evidence="1">
    <location>
        <begin position="54"/>
        <end position="78"/>
    </location>
</feature>
<dbReference type="OrthoDB" id="5298483at2"/>
<feature type="transmembrane region" description="Helical" evidence="1">
    <location>
        <begin position="99"/>
        <end position="121"/>
    </location>
</feature>